<evidence type="ECO:0000256" key="1">
    <source>
        <dbReference type="ARBA" id="ARBA00022729"/>
    </source>
</evidence>
<dbReference type="InterPro" id="IPR010221">
    <property type="entry name" value="VCBS_dom"/>
</dbReference>
<name>E8LPF2_9VIBR</name>
<dbReference type="Gene3D" id="2.60.40.2030">
    <property type="match status" value="2"/>
</dbReference>
<dbReference type="Proteomes" id="UP000004371">
    <property type="component" value="Unassembled WGS sequence"/>
</dbReference>
<accession>E8LPF2</accession>
<dbReference type="SUPFAM" id="SSF141072">
    <property type="entry name" value="CalX-like"/>
    <property type="match status" value="2"/>
</dbReference>
<dbReference type="eggNOG" id="COG2931">
    <property type="taxonomic scope" value="Bacteria"/>
</dbReference>
<evidence type="ECO:0000259" key="4">
    <source>
        <dbReference type="Pfam" id="PF03160"/>
    </source>
</evidence>
<feature type="non-terminal residue" evidence="5">
    <location>
        <position position="474"/>
    </location>
</feature>
<evidence type="ECO:0000313" key="5">
    <source>
        <dbReference type="EMBL" id="EGA67614.1"/>
    </source>
</evidence>
<proteinExistence type="predicted"/>
<dbReference type="STRING" id="945543.VIBR0546_13287"/>
<comment type="caution">
    <text evidence="5">The sequence shown here is derived from an EMBL/GenBank/DDBJ whole genome shotgun (WGS) entry which is preliminary data.</text>
</comment>
<dbReference type="eggNOG" id="COG4932">
    <property type="taxonomic scope" value="Bacteria"/>
</dbReference>
<protein>
    <submittedName>
        <fullName evidence="5">Putative hemolysin-type calcium-binding region</fullName>
    </submittedName>
</protein>
<dbReference type="Gene3D" id="2.60.40.3440">
    <property type="match status" value="1"/>
</dbReference>
<organism evidence="5 6">
    <name type="scientific">Vibrio brasiliensis LMG 20546</name>
    <dbReference type="NCBI Taxonomy" id="945543"/>
    <lineage>
        <taxon>Bacteria</taxon>
        <taxon>Pseudomonadati</taxon>
        <taxon>Pseudomonadota</taxon>
        <taxon>Gammaproteobacteria</taxon>
        <taxon>Vibrionales</taxon>
        <taxon>Vibrionaceae</taxon>
        <taxon>Vibrio</taxon>
        <taxon>Vibrio oreintalis group</taxon>
    </lineage>
</organism>
<dbReference type="InterPro" id="IPR003644">
    <property type="entry name" value="Calx_beta"/>
</dbReference>
<evidence type="ECO:0000256" key="2">
    <source>
        <dbReference type="ARBA" id="ARBA00022737"/>
    </source>
</evidence>
<feature type="domain" description="Calx-beta" evidence="4">
    <location>
        <begin position="311"/>
        <end position="350"/>
    </location>
</feature>
<dbReference type="GO" id="GO:0007154">
    <property type="term" value="P:cell communication"/>
    <property type="evidence" value="ECO:0007669"/>
    <property type="project" value="InterPro"/>
</dbReference>
<reference evidence="5 6" key="1">
    <citation type="journal article" date="2012" name="Int. J. Syst. Evol. Microbiol.">
        <title>Vibrio caribbeanicus sp. nov., isolated from the marine sponge Scleritoderma cyanea.</title>
        <authorList>
            <person name="Hoffmann M."/>
            <person name="Monday S.R."/>
            <person name="Allard M.W."/>
            <person name="Strain E.A."/>
            <person name="Whittaker P."/>
            <person name="Naum M."/>
            <person name="McCarthy P.J."/>
            <person name="Lopez J.V."/>
            <person name="Fischer M."/>
            <person name="Brown E.W."/>
        </authorList>
    </citation>
    <scope>NUCLEOTIDE SEQUENCE [LARGE SCALE GENOMIC DNA]</scope>
    <source>
        <strain evidence="5 6">LMG 20546</strain>
    </source>
</reference>
<dbReference type="RefSeq" id="WP_006877714.1">
    <property type="nucleotide sequence ID" value="NZ_AEVS01000008.1"/>
</dbReference>
<keyword evidence="3" id="KW-0106">Calcium</keyword>
<dbReference type="EMBL" id="AEVS01000008">
    <property type="protein sequence ID" value="EGA67614.1"/>
    <property type="molecule type" value="Genomic_DNA"/>
</dbReference>
<evidence type="ECO:0000313" key="6">
    <source>
        <dbReference type="Proteomes" id="UP000004371"/>
    </source>
</evidence>
<feature type="domain" description="Calx-beta" evidence="4">
    <location>
        <begin position="386"/>
        <end position="469"/>
    </location>
</feature>
<keyword evidence="1" id="KW-0732">Signal</keyword>
<dbReference type="AlphaFoldDB" id="E8LPF2"/>
<dbReference type="Pfam" id="PF03160">
    <property type="entry name" value="Calx-beta"/>
    <property type="match status" value="2"/>
</dbReference>
<sequence>MGFGTYVAVGNLAANQVIVIDVNGNVRVLAEGELPNPGEVIVQGNPEFAEDQQLQVQLVGDDGQNQDISAEIEDIFAALEEGQDPTELGEDFATAAGGQSGSSLTASTSVERDGTETIASTNFDTSGFESLGLSETQSLTLLEEFRLYDPVFVDLNNDPLGDSLAVITDEDTPISGTLTATDQNAQDILTFSQSSTPSNGTAVVNPDGTWTYTPDENFDGNDSFTVTVDDGNGGTDTLVVNVTVTPIPEISIVGNDVVSEGDAASYTVNFDKPSTQETSVKLGLTLGSAEADDLESVVVTLSNGEVLDVAEDGTVVIPAGETELNITVKTSQDEVHEGDENYVISIEAASGTIGSGEVTTVIQDSGENGGDDDRPVITEITGGAVEEGELASFDVTLSNLSELDTPITLSLADGTAEAASDYTATTVTVTYTENGVEKSQDVTVDSNGDFTFNLPAGNEGFKVEVQTTDDDQNP</sequence>
<evidence type="ECO:0000256" key="3">
    <source>
        <dbReference type="ARBA" id="ARBA00022837"/>
    </source>
</evidence>
<keyword evidence="2" id="KW-0677">Repeat</keyword>
<dbReference type="InterPro" id="IPR038081">
    <property type="entry name" value="CalX-like_sf"/>
</dbReference>
<keyword evidence="6" id="KW-1185">Reference proteome</keyword>
<dbReference type="GO" id="GO:0016020">
    <property type="term" value="C:membrane"/>
    <property type="evidence" value="ECO:0007669"/>
    <property type="project" value="InterPro"/>
</dbReference>
<gene>
    <name evidence="5" type="ORF">VIBR0546_13287</name>
</gene>
<dbReference type="Pfam" id="PF17963">
    <property type="entry name" value="Big_9"/>
    <property type="match status" value="1"/>
</dbReference>
<dbReference type="NCBIfam" id="TIGR01965">
    <property type="entry name" value="VCBS_repeat"/>
    <property type="match status" value="1"/>
</dbReference>